<feature type="compositionally biased region" description="Acidic residues" evidence="2">
    <location>
        <begin position="886"/>
        <end position="906"/>
    </location>
</feature>
<feature type="compositionally biased region" description="Polar residues" evidence="2">
    <location>
        <begin position="535"/>
        <end position="560"/>
    </location>
</feature>
<dbReference type="Proteomes" id="UP000244855">
    <property type="component" value="Unassembled WGS sequence"/>
</dbReference>
<keyword evidence="4" id="KW-1185">Reference proteome</keyword>
<dbReference type="OrthoDB" id="1922977at2759"/>
<feature type="compositionally biased region" description="Low complexity" evidence="2">
    <location>
        <begin position="474"/>
        <end position="485"/>
    </location>
</feature>
<feature type="compositionally biased region" description="Low complexity" evidence="2">
    <location>
        <begin position="22"/>
        <end position="43"/>
    </location>
</feature>
<feature type="compositionally biased region" description="Polar residues" evidence="2">
    <location>
        <begin position="308"/>
        <end position="322"/>
    </location>
</feature>
<gene>
    <name evidence="3" type="ORF">DM02DRAFT_663169</name>
</gene>
<feature type="compositionally biased region" description="Acidic residues" evidence="2">
    <location>
        <begin position="971"/>
        <end position="991"/>
    </location>
</feature>
<feature type="compositionally biased region" description="Polar residues" evidence="2">
    <location>
        <begin position="951"/>
        <end position="968"/>
    </location>
</feature>
<accession>A0A2V1D3Y8</accession>
<feature type="coiled-coil region" evidence="1">
    <location>
        <begin position="668"/>
        <end position="702"/>
    </location>
</feature>
<proteinExistence type="predicted"/>
<dbReference type="STRING" id="97972.A0A2V1D3Y8"/>
<evidence type="ECO:0000313" key="3">
    <source>
        <dbReference type="EMBL" id="PVH92203.1"/>
    </source>
</evidence>
<name>A0A2V1D3Y8_9PLEO</name>
<feature type="compositionally biased region" description="Polar residues" evidence="2">
    <location>
        <begin position="912"/>
        <end position="926"/>
    </location>
</feature>
<organism evidence="3 4">
    <name type="scientific">Periconia macrospinosa</name>
    <dbReference type="NCBI Taxonomy" id="97972"/>
    <lineage>
        <taxon>Eukaryota</taxon>
        <taxon>Fungi</taxon>
        <taxon>Dikarya</taxon>
        <taxon>Ascomycota</taxon>
        <taxon>Pezizomycotina</taxon>
        <taxon>Dothideomycetes</taxon>
        <taxon>Pleosporomycetidae</taxon>
        <taxon>Pleosporales</taxon>
        <taxon>Massarineae</taxon>
        <taxon>Periconiaceae</taxon>
        <taxon>Periconia</taxon>
    </lineage>
</organism>
<feature type="compositionally biased region" description="Pro residues" evidence="2">
    <location>
        <begin position="762"/>
        <end position="772"/>
    </location>
</feature>
<evidence type="ECO:0000313" key="4">
    <source>
        <dbReference type="Proteomes" id="UP000244855"/>
    </source>
</evidence>
<feature type="compositionally biased region" description="Pro residues" evidence="2">
    <location>
        <begin position="119"/>
        <end position="133"/>
    </location>
</feature>
<dbReference type="EMBL" id="KZ805707">
    <property type="protein sequence ID" value="PVH92203.1"/>
    <property type="molecule type" value="Genomic_DNA"/>
</dbReference>
<feature type="region of interest" description="Disordered" evidence="2">
    <location>
        <begin position="575"/>
        <end position="644"/>
    </location>
</feature>
<feature type="compositionally biased region" description="Polar residues" evidence="2">
    <location>
        <begin position="402"/>
        <end position="413"/>
    </location>
</feature>
<feature type="compositionally biased region" description="Low complexity" evidence="2">
    <location>
        <begin position="927"/>
        <end position="936"/>
    </location>
</feature>
<dbReference type="AlphaFoldDB" id="A0A2V1D3Y8"/>
<feature type="compositionally biased region" description="Basic and acidic residues" evidence="2">
    <location>
        <begin position="588"/>
        <end position="603"/>
    </location>
</feature>
<feature type="compositionally biased region" description="Polar residues" evidence="2">
    <location>
        <begin position="60"/>
        <end position="69"/>
    </location>
</feature>
<feature type="region of interest" description="Disordered" evidence="2">
    <location>
        <begin position="111"/>
        <end position="235"/>
    </location>
</feature>
<keyword evidence="1" id="KW-0175">Coiled coil</keyword>
<feature type="region of interest" description="Disordered" evidence="2">
    <location>
        <begin position="1"/>
        <end position="69"/>
    </location>
</feature>
<protein>
    <recommendedName>
        <fullName evidence="5">Zinc-finger domain-containing protein</fullName>
    </recommendedName>
</protein>
<evidence type="ECO:0000256" key="2">
    <source>
        <dbReference type="SAM" id="MobiDB-lite"/>
    </source>
</evidence>
<feature type="compositionally biased region" description="Polar residues" evidence="2">
    <location>
        <begin position="172"/>
        <end position="184"/>
    </location>
</feature>
<evidence type="ECO:0008006" key="5">
    <source>
        <dbReference type="Google" id="ProtNLM"/>
    </source>
</evidence>
<feature type="compositionally biased region" description="Low complexity" evidence="2">
    <location>
        <begin position="414"/>
        <end position="427"/>
    </location>
</feature>
<reference evidence="3 4" key="1">
    <citation type="journal article" date="2018" name="Sci. Rep.">
        <title>Comparative genomics provides insights into the lifestyle and reveals functional heterogeneity of dark septate endophytic fungi.</title>
        <authorList>
            <person name="Knapp D.G."/>
            <person name="Nemeth J.B."/>
            <person name="Barry K."/>
            <person name="Hainaut M."/>
            <person name="Henrissat B."/>
            <person name="Johnson J."/>
            <person name="Kuo A."/>
            <person name="Lim J.H.P."/>
            <person name="Lipzen A."/>
            <person name="Nolan M."/>
            <person name="Ohm R.A."/>
            <person name="Tamas L."/>
            <person name="Grigoriev I.V."/>
            <person name="Spatafora J.W."/>
            <person name="Nagy L.G."/>
            <person name="Kovacs G.M."/>
        </authorList>
    </citation>
    <scope>NUCLEOTIDE SEQUENCE [LARGE SCALE GENOMIC DNA]</scope>
    <source>
        <strain evidence="3 4">DSE2036</strain>
    </source>
</reference>
<feature type="compositionally biased region" description="Pro residues" evidence="2">
    <location>
        <begin position="428"/>
        <end position="437"/>
    </location>
</feature>
<feature type="compositionally biased region" description="Low complexity" evidence="2">
    <location>
        <begin position="343"/>
        <end position="366"/>
    </location>
</feature>
<feature type="region of interest" description="Disordered" evidence="2">
    <location>
        <begin position="754"/>
        <end position="1002"/>
    </location>
</feature>
<evidence type="ECO:0000256" key="1">
    <source>
        <dbReference type="SAM" id="Coils"/>
    </source>
</evidence>
<feature type="compositionally biased region" description="Polar residues" evidence="2">
    <location>
        <begin position="622"/>
        <end position="639"/>
    </location>
</feature>
<feature type="compositionally biased region" description="Basic and acidic residues" evidence="2">
    <location>
        <begin position="873"/>
        <end position="885"/>
    </location>
</feature>
<feature type="compositionally biased region" description="Low complexity" evidence="2">
    <location>
        <begin position="134"/>
        <end position="143"/>
    </location>
</feature>
<feature type="compositionally biased region" description="Polar residues" evidence="2">
    <location>
        <begin position="454"/>
        <end position="467"/>
    </location>
</feature>
<sequence>MATNWQPPFGLPFTMPAPPQTPQSQSQSQYQQTPNGQYQPQNGSWTPQADEHANPWSIPGLNTQSYSHNAQSAYPPAAWSHSLPTQQMWQQAMQMQFPMLPNGAYPSAPMPYNPASFAQPPPQNTAQPTPPGLSPAAHSFQPSQQPPPVVNNYPVMDAMDTDKEDGEVSESDPVSSKSPTGNATPSQKPPPRSAPQAAPRSDGPSWASHRERYPPPAAAQKPPETEASKAIPQQREDAKKFIKLLHSHNIGYHTLAAEKLDTALLKDLYQALNLPSEPERVSPPTVPSGPSSALGDSASKANGKTVVSVKTNVANDQANKSAPSPVDRKDYIARLQAAKKGKPAAPTKTLSPQQTPSAAPTPTPAADVQQLSAEEQKARQTRLIQERIQALKNNPPSPAPSKLTNTKTPVQNGTPASNLQSSSSPLVQPSPLPPKPPQTISTAPFSGIPGLFMNSPSALQGTPATPTTKKRPLAASEVTESSSAVKDSVPEPTSIDEPKRLASDVGNGDITKSPNRTLPIVQRNEAQTPLVVPASTPSRPASVKPPQSTVTTPGVQTPSTRARIEELDDKQKALAAAKHQAIQKLRKQRQEKLQQEKLAETPKQDASASKMAVGQPVLPLPTDSSQQGPNTTPVVSSDSFVDDEYPRNIKRLRRAKIESDLPSLDAEMAANSAKISELSKQLEQLVAEDKRMQQDKAKLIQELEQLGIDTEGMEHKELRATKDAIDREQATAPQVANAEPPVALISQSEVSIRPAGTNSLPSVPPAPIPPKNFLPAQPVQPVQPPPRAISAISPTQIGGIPGLGTSTAQPSAPSTIHNVVPNTKSLGDSDPASDATKASDSMDVATPMDDDEDFYSPKASEEPVTNDAIMKSPSEDGERASRSPSEDGEVAMSESEEEYEPDEPTEVVEQVFPQTTPQNVTQEPNVSSAPTSSSSGSDEELYEPPEANESVPHTQPQEVIDNLETSASPGEADDGAMDISSEDSDSSDSDTDSSTKSVPRGVVVIDESYPKIDAAPDLKEPAASSLAQPDPWAYVPYESPLRKFKSYRYHPGYAENVPGGYLSLTYSHQIDPNVPVCPTEAIGANCTDPACQNQHFRQMNISGEKLLVQLGTANPGKTNIERQQWNEGLRNVLKDLRIQNSKDPNVIAMEIAKYRRQFLNDDTRVVNL</sequence>
<feature type="compositionally biased region" description="Polar residues" evidence="2">
    <location>
        <begin position="804"/>
        <end position="826"/>
    </location>
</feature>
<feature type="region of interest" description="Disordered" evidence="2">
    <location>
        <begin position="274"/>
        <end position="560"/>
    </location>
</feature>